<name>A0A327YEV9_9RHOB</name>
<organism evidence="2 3">
    <name type="scientific">Salipiger aestuarii</name>
    <dbReference type="NCBI Taxonomy" id="568098"/>
    <lineage>
        <taxon>Bacteria</taxon>
        <taxon>Pseudomonadati</taxon>
        <taxon>Pseudomonadota</taxon>
        <taxon>Alphaproteobacteria</taxon>
        <taxon>Rhodobacterales</taxon>
        <taxon>Roseobacteraceae</taxon>
        <taxon>Salipiger</taxon>
    </lineage>
</organism>
<keyword evidence="3" id="KW-1185">Reference proteome</keyword>
<dbReference type="EMBL" id="QLMG01000011">
    <property type="protein sequence ID" value="RAK18732.1"/>
    <property type="molecule type" value="Genomic_DNA"/>
</dbReference>
<evidence type="ECO:0000259" key="1">
    <source>
        <dbReference type="Pfam" id="PF18588"/>
    </source>
</evidence>
<gene>
    <name evidence="2" type="ORF">ATI53_101110</name>
</gene>
<dbReference type="AlphaFoldDB" id="A0A327YEV9"/>
<evidence type="ECO:0000313" key="3">
    <source>
        <dbReference type="Proteomes" id="UP000249165"/>
    </source>
</evidence>
<feature type="domain" description="Polysaccharide biosynthesis enzyme WcbI" evidence="1">
    <location>
        <begin position="4"/>
        <end position="215"/>
    </location>
</feature>
<proteinExistence type="predicted"/>
<protein>
    <recommendedName>
        <fullName evidence="1">Polysaccharide biosynthesis enzyme WcbI domain-containing protein</fullName>
    </recommendedName>
</protein>
<dbReference type="Gene3D" id="3.40.50.12080">
    <property type="match status" value="2"/>
</dbReference>
<dbReference type="InterPro" id="IPR041307">
    <property type="entry name" value="WcbI"/>
</dbReference>
<dbReference type="RefSeq" id="WP_111550150.1">
    <property type="nucleotide sequence ID" value="NZ_LIQE01000010.1"/>
</dbReference>
<dbReference type="OrthoDB" id="8482035at2"/>
<dbReference type="Pfam" id="PF18588">
    <property type="entry name" value="WcbI"/>
    <property type="match status" value="1"/>
</dbReference>
<dbReference type="Proteomes" id="UP000249165">
    <property type="component" value="Unassembled WGS sequence"/>
</dbReference>
<reference evidence="2 3" key="1">
    <citation type="submission" date="2018-06" db="EMBL/GenBank/DDBJ databases">
        <title>Genomic Encyclopedia of Archaeal and Bacterial Type Strains, Phase II (KMG-II): from individual species to whole genera.</title>
        <authorList>
            <person name="Goeker M."/>
        </authorList>
    </citation>
    <scope>NUCLEOTIDE SEQUENCE [LARGE SCALE GENOMIC DNA]</scope>
    <source>
        <strain evidence="2 3">DSM 22011</strain>
    </source>
</reference>
<comment type="caution">
    <text evidence="2">The sequence shown here is derived from an EMBL/GenBank/DDBJ whole genome shotgun (WGS) entry which is preliminary data.</text>
</comment>
<sequence>MKKILFLANCQGAQFANTLSQGSRTFQDDWRTLRTIQAQAMKPADRSFLLEQMTAADAIVAQPLYSAPIPEVKHGALRHWAQENAKQLIVLPALQYDVVLATSIASQWAGLADYPFAATEDASIAAGFVAGLSPEAACRAFHDVPVFDAETLRGAVAQSIDEYRRREQEADCDILASPYYHDHWQGSRLHYAKGHPLPHVSRYFVARIAEALGIDDFEPGRTLHLLGAWQHAMPVKRWVRTALDLDVDANDTACCAGQQIPLEELIARLHRFYAKRGADAVHARLKRFGSYNAALSVYRDAVTA</sequence>
<evidence type="ECO:0000313" key="2">
    <source>
        <dbReference type="EMBL" id="RAK18732.1"/>
    </source>
</evidence>
<accession>A0A327YEV9</accession>